<dbReference type="OMA" id="IHDSYSM"/>
<keyword evidence="3 6" id="KW-0805">Transcription regulation</keyword>
<accession>E0VBA1</accession>
<evidence type="ECO:0000313" key="9">
    <source>
        <dbReference type="Proteomes" id="UP000009046"/>
    </source>
</evidence>
<dbReference type="InterPro" id="IPR044888">
    <property type="entry name" value="Mediatior_Med7_sf"/>
</dbReference>
<name>E0VBA1_PEDHC</name>
<dbReference type="EMBL" id="DS235023">
    <property type="protein sequence ID" value="EEB10657.1"/>
    <property type="molecule type" value="Genomic_DNA"/>
</dbReference>
<dbReference type="SUPFAM" id="SSF140718">
    <property type="entry name" value="Mediator hinge subcomplex-like"/>
    <property type="match status" value="1"/>
</dbReference>
<comment type="subcellular location">
    <subcellularLocation>
        <location evidence="1 6">Nucleus</location>
    </subcellularLocation>
</comment>
<evidence type="ECO:0000313" key="8">
    <source>
        <dbReference type="EnsemblMetazoa" id="PHUM055730-PA"/>
    </source>
</evidence>
<dbReference type="Pfam" id="PF05983">
    <property type="entry name" value="Med7"/>
    <property type="match status" value="1"/>
</dbReference>
<dbReference type="InterPro" id="IPR037212">
    <property type="entry name" value="Med7/Med21-like"/>
</dbReference>
<dbReference type="GO" id="GO:0016592">
    <property type="term" value="C:mediator complex"/>
    <property type="evidence" value="ECO:0007669"/>
    <property type="project" value="InterPro"/>
</dbReference>
<dbReference type="Gene3D" id="6.10.140.200">
    <property type="match status" value="1"/>
</dbReference>
<dbReference type="GO" id="GO:0003712">
    <property type="term" value="F:transcription coregulator activity"/>
    <property type="evidence" value="ECO:0007669"/>
    <property type="project" value="InterPro"/>
</dbReference>
<dbReference type="HOGENOM" id="CLU_065214_2_0_1"/>
<dbReference type="Proteomes" id="UP000009046">
    <property type="component" value="Unassembled WGS sequence"/>
</dbReference>
<sequence>MANPDVAQVSSLPLPPMQYINLFTDENIKMKRVPRPPPPIHDSYNMFGHTFNADDTIIRSLESQGIKRLYPQHFDRRKELRKLNHSLLVNFLDLLDTLVLCPDSPKRTEKVDDLSLLFFHIHHLLNEFRPHQARETLRVMMELQKQQRNETAIRFQKHLDKVLEIINTALHNLPDSSDGENSMSVNTELFDNIDSLSNDSADRDIYTELDKQMCEIVDAL</sequence>
<dbReference type="EnsemblMetazoa" id="PHUM055730-RA">
    <property type="protein sequence ID" value="PHUM055730-PA"/>
    <property type="gene ID" value="PHUM055730"/>
</dbReference>
<dbReference type="EMBL" id="AAZO01000655">
    <property type="status" value="NOT_ANNOTATED_CDS"/>
    <property type="molecule type" value="Genomic_DNA"/>
</dbReference>
<dbReference type="CTD" id="8239046"/>
<evidence type="ECO:0000256" key="3">
    <source>
        <dbReference type="ARBA" id="ARBA00023015"/>
    </source>
</evidence>
<dbReference type="InParanoid" id="E0VBA1"/>
<dbReference type="KEGG" id="phu:Phum_PHUM055730"/>
<dbReference type="RefSeq" id="XP_002423395.1">
    <property type="nucleotide sequence ID" value="XM_002423350.1"/>
</dbReference>
<keyword evidence="6" id="KW-0010">Activator</keyword>
<protein>
    <recommendedName>
        <fullName evidence="6">Mediator of RNA polymerase II transcription subunit 7</fullName>
    </recommendedName>
</protein>
<comment type="function">
    <text evidence="6">Component of the Mediator complex, a coactivator involved in the regulated transcription of nearly all RNA polymerase II-dependent genes. Mediator functions as a bridge to convey information from gene-specific regulatory proteins to the basal RNA polymerase II transcription machinery.</text>
</comment>
<gene>
    <name evidence="8" type="primary">8239046</name>
    <name evidence="7" type="ORF">Phum_PHUM055730</name>
</gene>
<dbReference type="InterPro" id="IPR009244">
    <property type="entry name" value="Mediatior_Med7"/>
</dbReference>
<dbReference type="PANTHER" id="PTHR21428">
    <property type="entry name" value="MEDIATOR OF RNA POLYMERASE II TRANSCRIPTION SUBUNIT 7"/>
    <property type="match status" value="1"/>
</dbReference>
<dbReference type="eggNOG" id="KOG0570">
    <property type="taxonomic scope" value="Eukaryota"/>
</dbReference>
<dbReference type="VEuPathDB" id="VectorBase:PHUM055730"/>
<dbReference type="AlphaFoldDB" id="E0VBA1"/>
<dbReference type="OrthoDB" id="10253553at2759"/>
<dbReference type="GO" id="GO:0070847">
    <property type="term" value="C:core mediator complex"/>
    <property type="evidence" value="ECO:0007669"/>
    <property type="project" value="TreeGrafter"/>
</dbReference>
<evidence type="ECO:0000256" key="1">
    <source>
        <dbReference type="ARBA" id="ARBA00004123"/>
    </source>
</evidence>
<keyword evidence="9" id="KW-1185">Reference proteome</keyword>
<keyword evidence="4 6" id="KW-0804">Transcription</keyword>
<comment type="similarity">
    <text evidence="2 6">Belongs to the Mediator complex subunit 7 family.</text>
</comment>
<dbReference type="PANTHER" id="PTHR21428:SF11">
    <property type="entry name" value="MEDIATOR OF RNA POLYMERASE II TRANSCRIPTION SUBUNIT 7"/>
    <property type="match status" value="1"/>
</dbReference>
<evidence type="ECO:0000256" key="2">
    <source>
        <dbReference type="ARBA" id="ARBA00009994"/>
    </source>
</evidence>
<dbReference type="STRING" id="121224.E0VBA1"/>
<keyword evidence="5 6" id="KW-0539">Nucleus</keyword>
<evidence type="ECO:0000313" key="7">
    <source>
        <dbReference type="EMBL" id="EEB10657.1"/>
    </source>
</evidence>
<evidence type="ECO:0000256" key="4">
    <source>
        <dbReference type="ARBA" id="ARBA00023163"/>
    </source>
</evidence>
<dbReference type="GO" id="GO:0006357">
    <property type="term" value="P:regulation of transcription by RNA polymerase II"/>
    <property type="evidence" value="ECO:0007669"/>
    <property type="project" value="InterPro"/>
</dbReference>
<organism>
    <name type="scientific">Pediculus humanus subsp. corporis</name>
    <name type="common">Body louse</name>
    <dbReference type="NCBI Taxonomy" id="121224"/>
    <lineage>
        <taxon>Eukaryota</taxon>
        <taxon>Metazoa</taxon>
        <taxon>Ecdysozoa</taxon>
        <taxon>Arthropoda</taxon>
        <taxon>Hexapoda</taxon>
        <taxon>Insecta</taxon>
        <taxon>Pterygota</taxon>
        <taxon>Neoptera</taxon>
        <taxon>Paraneoptera</taxon>
        <taxon>Psocodea</taxon>
        <taxon>Troctomorpha</taxon>
        <taxon>Phthiraptera</taxon>
        <taxon>Anoplura</taxon>
        <taxon>Pediculidae</taxon>
        <taxon>Pediculus</taxon>
    </lineage>
</organism>
<evidence type="ECO:0000256" key="5">
    <source>
        <dbReference type="ARBA" id="ARBA00023242"/>
    </source>
</evidence>
<evidence type="ECO:0000256" key="6">
    <source>
        <dbReference type="RuleBase" id="RU364060"/>
    </source>
</evidence>
<proteinExistence type="inferred from homology"/>
<dbReference type="GeneID" id="8239046"/>
<dbReference type="FunCoup" id="E0VBA1">
    <property type="interactions" value="1602"/>
</dbReference>
<comment type="subunit">
    <text evidence="6">Component of the Mediator complex.</text>
</comment>
<reference evidence="7" key="2">
    <citation type="submission" date="2007-04" db="EMBL/GenBank/DDBJ databases">
        <title>The genome of the human body louse.</title>
        <authorList>
            <consortium name="The Human Body Louse Genome Consortium"/>
            <person name="Kirkness E."/>
            <person name="Walenz B."/>
            <person name="Hass B."/>
            <person name="Bruggner R."/>
            <person name="Strausberg R."/>
        </authorList>
    </citation>
    <scope>NUCLEOTIDE SEQUENCE</scope>
    <source>
        <strain evidence="7">USDA</strain>
    </source>
</reference>
<reference evidence="7" key="1">
    <citation type="submission" date="2007-04" db="EMBL/GenBank/DDBJ databases">
        <title>Annotation of Pediculus humanus corporis strain USDA.</title>
        <authorList>
            <person name="Kirkness E."/>
            <person name="Hannick L."/>
            <person name="Hass B."/>
            <person name="Bruggner R."/>
            <person name="Lawson D."/>
            <person name="Bidwell S."/>
            <person name="Joardar V."/>
            <person name="Caler E."/>
            <person name="Walenz B."/>
            <person name="Inman J."/>
            <person name="Schobel S."/>
            <person name="Galinsky K."/>
            <person name="Amedeo P."/>
            <person name="Strausberg R."/>
        </authorList>
    </citation>
    <scope>NUCLEOTIDE SEQUENCE</scope>
    <source>
        <strain evidence="7">USDA</strain>
    </source>
</reference>
<reference evidence="8" key="3">
    <citation type="submission" date="2021-02" db="UniProtKB">
        <authorList>
            <consortium name="EnsemblMetazoa"/>
        </authorList>
    </citation>
    <scope>IDENTIFICATION</scope>
    <source>
        <strain evidence="8">USDA</strain>
    </source>
</reference>